<dbReference type="AlphaFoldDB" id="L1I6Q9"/>
<reference evidence="3" key="3">
    <citation type="submission" date="2016-03" db="UniProtKB">
        <authorList>
            <consortium name="EnsemblProtists"/>
        </authorList>
    </citation>
    <scope>IDENTIFICATION</scope>
</reference>
<dbReference type="EMBL" id="JH993225">
    <property type="protein sequence ID" value="EKX31921.1"/>
    <property type="molecule type" value="Genomic_DNA"/>
</dbReference>
<dbReference type="KEGG" id="gtt:GUITHDRAFT_121893"/>
<dbReference type="RefSeq" id="XP_005818901.1">
    <property type="nucleotide sequence ID" value="XM_005818844.1"/>
</dbReference>
<dbReference type="HOGENOM" id="CLU_1291144_0_0_1"/>
<name>L1I6Q9_GUITC</name>
<organism evidence="2">
    <name type="scientific">Guillardia theta (strain CCMP2712)</name>
    <name type="common">Cryptophyte</name>
    <dbReference type="NCBI Taxonomy" id="905079"/>
    <lineage>
        <taxon>Eukaryota</taxon>
        <taxon>Cryptophyceae</taxon>
        <taxon>Pyrenomonadales</taxon>
        <taxon>Geminigeraceae</taxon>
        <taxon>Guillardia</taxon>
    </lineage>
</organism>
<evidence type="ECO:0000313" key="2">
    <source>
        <dbReference type="EMBL" id="EKX31921.1"/>
    </source>
</evidence>
<accession>L1I6Q9</accession>
<gene>
    <name evidence="2" type="ORF">GUITHDRAFT_121893</name>
</gene>
<evidence type="ECO:0000313" key="3">
    <source>
        <dbReference type="EnsemblProtists" id="EKX31921"/>
    </source>
</evidence>
<feature type="compositionally biased region" description="Polar residues" evidence="1">
    <location>
        <begin position="1"/>
        <end position="11"/>
    </location>
</feature>
<dbReference type="Proteomes" id="UP000011087">
    <property type="component" value="Unassembled WGS sequence"/>
</dbReference>
<feature type="compositionally biased region" description="Low complexity" evidence="1">
    <location>
        <begin position="12"/>
        <end position="31"/>
    </location>
</feature>
<feature type="compositionally biased region" description="Basic and acidic residues" evidence="1">
    <location>
        <begin position="150"/>
        <end position="159"/>
    </location>
</feature>
<dbReference type="PaxDb" id="55529-EKX31921"/>
<evidence type="ECO:0000313" key="4">
    <source>
        <dbReference type="Proteomes" id="UP000011087"/>
    </source>
</evidence>
<sequence>MPTNMPTSMPISFSSLGSASSPESAASQGSSRRNLRVSFSQVDEELDRRHNRIRTLTKQLVPSASMADLHARHADNDEDEPLHSPVLDQLSEVVLRILPRRHSLNDLQTTGSQKRTILKSESTLQSNRTGRRKSDIARYELSKTYTCLGSKEEAKETRPKATSAPRLGQRKTPEPAEVELKVESGLSHLWDNCKKMSDTYLIGAIQTLEQVFVQ</sequence>
<reference evidence="2 4" key="1">
    <citation type="journal article" date="2012" name="Nature">
        <title>Algal genomes reveal evolutionary mosaicism and the fate of nucleomorphs.</title>
        <authorList>
            <consortium name="DOE Joint Genome Institute"/>
            <person name="Curtis B.A."/>
            <person name="Tanifuji G."/>
            <person name="Burki F."/>
            <person name="Gruber A."/>
            <person name="Irimia M."/>
            <person name="Maruyama S."/>
            <person name="Arias M.C."/>
            <person name="Ball S.G."/>
            <person name="Gile G.H."/>
            <person name="Hirakawa Y."/>
            <person name="Hopkins J.F."/>
            <person name="Kuo A."/>
            <person name="Rensing S.A."/>
            <person name="Schmutz J."/>
            <person name="Symeonidi A."/>
            <person name="Elias M."/>
            <person name="Eveleigh R.J."/>
            <person name="Herman E.K."/>
            <person name="Klute M.J."/>
            <person name="Nakayama T."/>
            <person name="Obornik M."/>
            <person name="Reyes-Prieto A."/>
            <person name="Armbrust E.V."/>
            <person name="Aves S.J."/>
            <person name="Beiko R.G."/>
            <person name="Coutinho P."/>
            <person name="Dacks J.B."/>
            <person name="Durnford D.G."/>
            <person name="Fast N.M."/>
            <person name="Green B.R."/>
            <person name="Grisdale C.J."/>
            <person name="Hempel F."/>
            <person name="Henrissat B."/>
            <person name="Hoppner M.P."/>
            <person name="Ishida K."/>
            <person name="Kim E."/>
            <person name="Koreny L."/>
            <person name="Kroth P.G."/>
            <person name="Liu Y."/>
            <person name="Malik S.B."/>
            <person name="Maier U.G."/>
            <person name="McRose D."/>
            <person name="Mock T."/>
            <person name="Neilson J.A."/>
            <person name="Onodera N.T."/>
            <person name="Poole A.M."/>
            <person name="Pritham E.J."/>
            <person name="Richards T.A."/>
            <person name="Rocap G."/>
            <person name="Roy S.W."/>
            <person name="Sarai C."/>
            <person name="Schaack S."/>
            <person name="Shirato S."/>
            <person name="Slamovits C.H."/>
            <person name="Spencer D.F."/>
            <person name="Suzuki S."/>
            <person name="Worden A.Z."/>
            <person name="Zauner S."/>
            <person name="Barry K."/>
            <person name="Bell C."/>
            <person name="Bharti A.K."/>
            <person name="Crow J.A."/>
            <person name="Grimwood J."/>
            <person name="Kramer R."/>
            <person name="Lindquist E."/>
            <person name="Lucas S."/>
            <person name="Salamov A."/>
            <person name="McFadden G.I."/>
            <person name="Lane C.E."/>
            <person name="Keeling P.J."/>
            <person name="Gray M.W."/>
            <person name="Grigoriev I.V."/>
            <person name="Archibald J.M."/>
        </authorList>
    </citation>
    <scope>NUCLEOTIDE SEQUENCE</scope>
    <source>
        <strain evidence="2 4">CCMP2712</strain>
    </source>
</reference>
<keyword evidence="4" id="KW-1185">Reference proteome</keyword>
<dbReference type="EnsemblProtists" id="EKX31921">
    <property type="protein sequence ID" value="EKX31921"/>
    <property type="gene ID" value="GUITHDRAFT_121893"/>
</dbReference>
<protein>
    <submittedName>
        <fullName evidence="2 3">Uncharacterized protein</fullName>
    </submittedName>
</protein>
<feature type="region of interest" description="Disordered" evidence="1">
    <location>
        <begin position="150"/>
        <end position="175"/>
    </location>
</feature>
<feature type="region of interest" description="Disordered" evidence="1">
    <location>
        <begin position="1"/>
        <end position="41"/>
    </location>
</feature>
<reference evidence="4" key="2">
    <citation type="submission" date="2012-11" db="EMBL/GenBank/DDBJ databases">
        <authorList>
            <person name="Kuo A."/>
            <person name="Curtis B.A."/>
            <person name="Tanifuji G."/>
            <person name="Burki F."/>
            <person name="Gruber A."/>
            <person name="Irimia M."/>
            <person name="Maruyama S."/>
            <person name="Arias M.C."/>
            <person name="Ball S.G."/>
            <person name="Gile G.H."/>
            <person name="Hirakawa Y."/>
            <person name="Hopkins J.F."/>
            <person name="Rensing S.A."/>
            <person name="Schmutz J."/>
            <person name="Symeonidi A."/>
            <person name="Elias M."/>
            <person name="Eveleigh R.J."/>
            <person name="Herman E.K."/>
            <person name="Klute M.J."/>
            <person name="Nakayama T."/>
            <person name="Obornik M."/>
            <person name="Reyes-Prieto A."/>
            <person name="Armbrust E.V."/>
            <person name="Aves S.J."/>
            <person name="Beiko R.G."/>
            <person name="Coutinho P."/>
            <person name="Dacks J.B."/>
            <person name="Durnford D.G."/>
            <person name="Fast N.M."/>
            <person name="Green B.R."/>
            <person name="Grisdale C."/>
            <person name="Hempe F."/>
            <person name="Henrissat B."/>
            <person name="Hoppner M.P."/>
            <person name="Ishida K.-I."/>
            <person name="Kim E."/>
            <person name="Koreny L."/>
            <person name="Kroth P.G."/>
            <person name="Liu Y."/>
            <person name="Malik S.-B."/>
            <person name="Maier U.G."/>
            <person name="McRose D."/>
            <person name="Mock T."/>
            <person name="Neilson J.A."/>
            <person name="Onodera N.T."/>
            <person name="Poole A.M."/>
            <person name="Pritham E.J."/>
            <person name="Richards T.A."/>
            <person name="Rocap G."/>
            <person name="Roy S.W."/>
            <person name="Sarai C."/>
            <person name="Schaack S."/>
            <person name="Shirato S."/>
            <person name="Slamovits C.H."/>
            <person name="Spencer D.F."/>
            <person name="Suzuki S."/>
            <person name="Worden A.Z."/>
            <person name="Zauner S."/>
            <person name="Barry K."/>
            <person name="Bell C."/>
            <person name="Bharti A.K."/>
            <person name="Crow J.A."/>
            <person name="Grimwood J."/>
            <person name="Kramer R."/>
            <person name="Lindquist E."/>
            <person name="Lucas S."/>
            <person name="Salamov A."/>
            <person name="McFadden G.I."/>
            <person name="Lane C.E."/>
            <person name="Keeling P.J."/>
            <person name="Gray M.W."/>
            <person name="Grigoriev I.V."/>
            <person name="Archibald J.M."/>
        </authorList>
    </citation>
    <scope>NUCLEOTIDE SEQUENCE</scope>
    <source>
        <strain evidence="4">CCMP2712</strain>
    </source>
</reference>
<proteinExistence type="predicted"/>
<evidence type="ECO:0000256" key="1">
    <source>
        <dbReference type="SAM" id="MobiDB-lite"/>
    </source>
</evidence>
<dbReference type="GeneID" id="17288642"/>